<dbReference type="EMBL" id="AP014945">
    <property type="protein sequence ID" value="BAU22539.1"/>
    <property type="molecule type" value="Genomic_DNA"/>
</dbReference>
<evidence type="ECO:0000313" key="3">
    <source>
        <dbReference type="Proteomes" id="UP000068196"/>
    </source>
</evidence>
<feature type="domain" description="YlxR" evidence="1">
    <location>
        <begin position="10"/>
        <end position="71"/>
    </location>
</feature>
<gene>
    <name evidence="2" type="ORF">THC_0139</name>
</gene>
<dbReference type="RefSeq" id="WP_068511881.1">
    <property type="nucleotide sequence ID" value="NZ_AP014945.1"/>
</dbReference>
<dbReference type="Gene3D" id="3.30.1230.10">
    <property type="entry name" value="YlxR-like"/>
    <property type="match status" value="1"/>
</dbReference>
<dbReference type="PATRIC" id="fig|1653476.3.peg.140"/>
<dbReference type="InterPro" id="IPR007393">
    <property type="entry name" value="YlxR_dom"/>
</dbReference>
<evidence type="ECO:0000259" key="1">
    <source>
        <dbReference type="Pfam" id="PF04296"/>
    </source>
</evidence>
<dbReference type="AlphaFoldDB" id="A0A0U4W047"/>
<reference evidence="3" key="2">
    <citation type="journal article" date="2016" name="Int. J. Syst. Evol. Microbiol.">
        <title>Caldimicrobium thiodismutans sp. nov., a sulfur-disproportionating bacterium isolated from a hot spring.</title>
        <authorList>
            <person name="Kojima H."/>
            <person name="Umezawa K."/>
            <person name="Fukui M."/>
        </authorList>
    </citation>
    <scope>NUCLEOTIDE SEQUENCE [LARGE SCALE GENOMIC DNA]</scope>
    <source>
        <strain evidence="3">TF1</strain>
    </source>
</reference>
<dbReference type="SUPFAM" id="SSF64376">
    <property type="entry name" value="YlxR-like"/>
    <property type="match status" value="1"/>
</dbReference>
<dbReference type="Pfam" id="PF04296">
    <property type="entry name" value="YlxR"/>
    <property type="match status" value="1"/>
</dbReference>
<dbReference type="InterPro" id="IPR035931">
    <property type="entry name" value="YlxR-like_sf"/>
</dbReference>
<dbReference type="PANTHER" id="PTHR34215">
    <property type="entry name" value="BLL0784 PROTEIN"/>
    <property type="match status" value="1"/>
</dbReference>
<protein>
    <recommendedName>
        <fullName evidence="1">YlxR domain-containing protein</fullName>
    </recommendedName>
</protein>
<organism evidence="2 3">
    <name type="scientific">Caldimicrobium thiodismutans</name>
    <dbReference type="NCBI Taxonomy" id="1653476"/>
    <lineage>
        <taxon>Bacteria</taxon>
        <taxon>Pseudomonadati</taxon>
        <taxon>Thermodesulfobacteriota</taxon>
        <taxon>Thermodesulfobacteria</taxon>
        <taxon>Thermodesulfobacteriales</taxon>
        <taxon>Thermodesulfobacteriaceae</taxon>
        <taxon>Caldimicrobium</taxon>
    </lineage>
</organism>
<keyword evidence="3" id="KW-1185">Reference proteome</keyword>
<dbReference type="OrthoDB" id="9813251at2"/>
<reference evidence="2 3" key="1">
    <citation type="journal article" date="2016" name="Int. J. Syst. Evol. Microbiol.">
        <title>Caldimicrobium thiodismutans sp. nov., a sulfur-disproportionating bacterium isolated from a hot spring, and emended description of the genus Caldimicrobium.</title>
        <authorList>
            <person name="Kojima H."/>
            <person name="Umezawa K."/>
            <person name="Fukui M."/>
        </authorList>
    </citation>
    <scope>NUCLEOTIDE SEQUENCE [LARGE SCALE GENOMIC DNA]</scope>
    <source>
        <strain evidence="2 3">TF1</strain>
    </source>
</reference>
<name>A0A0U4W047_9BACT</name>
<proteinExistence type="predicted"/>
<dbReference type="STRING" id="1653476.THC_0139"/>
<sequence length="75" mass="8489">MPRKGHVPERTCVACRIKVPKGELIRFVASKGEILLDEKGILPGRGAYLCKNCFLKKDQPKILKKLKKALRMAEK</sequence>
<dbReference type="KEGG" id="cthi:THC_0139"/>
<dbReference type="InterPro" id="IPR037465">
    <property type="entry name" value="YlxR"/>
</dbReference>
<evidence type="ECO:0000313" key="2">
    <source>
        <dbReference type="EMBL" id="BAU22539.1"/>
    </source>
</evidence>
<dbReference type="Proteomes" id="UP000068196">
    <property type="component" value="Chromosome"/>
</dbReference>
<dbReference type="PANTHER" id="PTHR34215:SF1">
    <property type="entry name" value="YLXR DOMAIN-CONTAINING PROTEIN"/>
    <property type="match status" value="1"/>
</dbReference>
<accession>A0A0U4W047</accession>